<keyword evidence="3" id="KW-1185">Reference proteome</keyword>
<dbReference type="RefSeq" id="WP_160590706.1">
    <property type="nucleotide sequence ID" value="NZ_BAAAFP010000001.1"/>
</dbReference>
<evidence type="ECO:0000313" key="3">
    <source>
        <dbReference type="Proteomes" id="UP000435243"/>
    </source>
</evidence>
<dbReference type="InterPro" id="IPR037401">
    <property type="entry name" value="SnoaL-like"/>
</dbReference>
<proteinExistence type="predicted"/>
<dbReference type="Pfam" id="PF12680">
    <property type="entry name" value="SnoaL_2"/>
    <property type="match status" value="1"/>
</dbReference>
<feature type="domain" description="SnoaL-like" evidence="1">
    <location>
        <begin position="11"/>
        <end position="111"/>
    </location>
</feature>
<gene>
    <name evidence="2" type="ORF">GRI32_07105</name>
</gene>
<dbReference type="Gene3D" id="3.10.450.50">
    <property type="match status" value="1"/>
</dbReference>
<dbReference type="EMBL" id="WTYY01000003">
    <property type="protein sequence ID" value="MXO88506.1"/>
    <property type="molecule type" value="Genomic_DNA"/>
</dbReference>
<protein>
    <recommendedName>
        <fullName evidence="1">SnoaL-like domain-containing protein</fullName>
    </recommendedName>
</protein>
<reference evidence="2 3" key="1">
    <citation type="submission" date="2019-12" db="EMBL/GenBank/DDBJ databases">
        <title>Genomic-based taxomic classification of the family Erythrobacteraceae.</title>
        <authorList>
            <person name="Xu L."/>
        </authorList>
    </citation>
    <scope>NUCLEOTIDE SEQUENCE [LARGE SCALE GENOMIC DNA]</scope>
    <source>
        <strain evidence="2 3">JCM 16339</strain>
    </source>
</reference>
<organism evidence="2 3">
    <name type="scientific">Alteraurantiacibacter aestuarii</name>
    <dbReference type="NCBI Taxonomy" id="650004"/>
    <lineage>
        <taxon>Bacteria</taxon>
        <taxon>Pseudomonadati</taxon>
        <taxon>Pseudomonadota</taxon>
        <taxon>Alphaproteobacteria</taxon>
        <taxon>Sphingomonadales</taxon>
        <taxon>Erythrobacteraceae</taxon>
        <taxon>Alteraurantiacibacter</taxon>
    </lineage>
</organism>
<accession>A0A844ZN62</accession>
<dbReference type="Proteomes" id="UP000435243">
    <property type="component" value="Unassembled WGS sequence"/>
</dbReference>
<evidence type="ECO:0000259" key="1">
    <source>
        <dbReference type="Pfam" id="PF12680"/>
    </source>
</evidence>
<evidence type="ECO:0000313" key="2">
    <source>
        <dbReference type="EMBL" id="MXO88506.1"/>
    </source>
</evidence>
<comment type="caution">
    <text evidence="2">The sequence shown here is derived from an EMBL/GenBank/DDBJ whole genome shotgun (WGS) entry which is preliminary data.</text>
</comment>
<name>A0A844ZN62_9SPHN</name>
<sequence length="126" mass="13762">MSFDPEKTALAYLECVRALDTKAMLGYFAEGAKIWLPGQGWMEPSQLAALLDGARSLLVDGIRFTHQGTLIDGNNVVVMTACDSPLIRGGSYVNDFCFVFTFDEDGKIARMREYTDSGPAVAAFHS</sequence>
<dbReference type="AlphaFoldDB" id="A0A844ZN62"/>
<dbReference type="OrthoDB" id="6657864at2"/>
<dbReference type="SUPFAM" id="SSF54427">
    <property type="entry name" value="NTF2-like"/>
    <property type="match status" value="1"/>
</dbReference>
<dbReference type="InterPro" id="IPR032710">
    <property type="entry name" value="NTF2-like_dom_sf"/>
</dbReference>